<evidence type="ECO:0000256" key="2">
    <source>
        <dbReference type="PROSITE-ProRule" id="PRU00703"/>
    </source>
</evidence>
<sequence length="141" mass="15542">MEPKKALMLSPEVTVSKAAELMAKKKTGAAMIVEQERLVGIFTERDALFRVIARGLDARTTRVAEVMTAEPKTVAPNMSYGYALVIMQENGFRHAPVVDNGKPVGMVSSRNAMDPELEEFAAEANRREFIRVGHEQGDPHS</sequence>
<feature type="domain" description="CBS" evidence="3">
    <location>
        <begin position="1"/>
        <end position="58"/>
    </location>
</feature>
<dbReference type="PANTHER" id="PTHR43080">
    <property type="entry name" value="CBS DOMAIN-CONTAINING PROTEIN CBSX3, MITOCHONDRIAL"/>
    <property type="match status" value="1"/>
</dbReference>
<evidence type="ECO:0000313" key="5">
    <source>
        <dbReference type="Proteomes" id="UP000742786"/>
    </source>
</evidence>
<reference evidence="4" key="1">
    <citation type="submission" date="2021-04" db="EMBL/GenBank/DDBJ databases">
        <authorList>
            <person name="Hornung B."/>
        </authorList>
    </citation>
    <scope>NUCLEOTIDE SEQUENCE</scope>
    <source>
        <strain evidence="4">G5G6</strain>
    </source>
</reference>
<dbReference type="PANTHER" id="PTHR43080:SF2">
    <property type="entry name" value="CBS DOMAIN-CONTAINING PROTEIN"/>
    <property type="match status" value="1"/>
</dbReference>
<dbReference type="InterPro" id="IPR051257">
    <property type="entry name" value="Diverse_CBS-Domain"/>
</dbReference>
<dbReference type="SUPFAM" id="SSF54631">
    <property type="entry name" value="CBS-domain pair"/>
    <property type="match status" value="1"/>
</dbReference>
<keyword evidence="5" id="KW-1185">Reference proteome</keyword>
<dbReference type="Proteomes" id="UP000742786">
    <property type="component" value="Unassembled WGS sequence"/>
</dbReference>
<accession>A0A916J3W2</accession>
<feature type="domain" description="CBS" evidence="3">
    <location>
        <begin position="67"/>
        <end position="123"/>
    </location>
</feature>
<comment type="caution">
    <text evidence="4">The sequence shown here is derived from an EMBL/GenBank/DDBJ whole genome shotgun (WGS) entry which is preliminary data.</text>
</comment>
<evidence type="ECO:0000259" key="3">
    <source>
        <dbReference type="PROSITE" id="PS51371"/>
    </source>
</evidence>
<proteinExistence type="predicted"/>
<dbReference type="InterPro" id="IPR046342">
    <property type="entry name" value="CBS_dom_sf"/>
</dbReference>
<dbReference type="AlphaFoldDB" id="A0A916J3W2"/>
<dbReference type="InterPro" id="IPR000644">
    <property type="entry name" value="CBS_dom"/>
</dbReference>
<organism evidence="4 5">
    <name type="scientific">Georgfuchsia toluolica</name>
    <dbReference type="NCBI Taxonomy" id="424218"/>
    <lineage>
        <taxon>Bacteria</taxon>
        <taxon>Pseudomonadati</taxon>
        <taxon>Pseudomonadota</taxon>
        <taxon>Betaproteobacteria</taxon>
        <taxon>Nitrosomonadales</taxon>
        <taxon>Sterolibacteriaceae</taxon>
        <taxon>Georgfuchsia</taxon>
    </lineage>
</organism>
<evidence type="ECO:0000256" key="1">
    <source>
        <dbReference type="ARBA" id="ARBA00023122"/>
    </source>
</evidence>
<dbReference type="Pfam" id="PF00571">
    <property type="entry name" value="CBS"/>
    <property type="match status" value="2"/>
</dbReference>
<dbReference type="Gene3D" id="3.10.580.10">
    <property type="entry name" value="CBS-domain"/>
    <property type="match status" value="1"/>
</dbReference>
<keyword evidence="1 2" id="KW-0129">CBS domain</keyword>
<dbReference type="SMART" id="SM00116">
    <property type="entry name" value="CBS"/>
    <property type="match status" value="2"/>
</dbReference>
<protein>
    <submittedName>
        <fullName evidence="4">Signal-transduction protein with CBS domains</fullName>
    </submittedName>
</protein>
<name>A0A916J3W2_9PROT</name>
<dbReference type="PROSITE" id="PS51371">
    <property type="entry name" value="CBS"/>
    <property type="match status" value="2"/>
</dbReference>
<dbReference type="EMBL" id="CAJQUM010000001">
    <property type="protein sequence ID" value="CAG4883486.1"/>
    <property type="molecule type" value="Genomic_DNA"/>
</dbReference>
<evidence type="ECO:0000313" key="4">
    <source>
        <dbReference type="EMBL" id="CAG4883486.1"/>
    </source>
</evidence>
<dbReference type="RefSeq" id="WP_220635451.1">
    <property type="nucleotide sequence ID" value="NZ_CAJQUM010000001.1"/>
</dbReference>
<gene>
    <name evidence="4" type="ORF">GTOL_11369</name>
</gene>